<dbReference type="Proteomes" id="UP000887229">
    <property type="component" value="Unassembled WGS sequence"/>
</dbReference>
<organism evidence="3 4">
    <name type="scientific">Emericellopsis atlantica</name>
    <dbReference type="NCBI Taxonomy" id="2614577"/>
    <lineage>
        <taxon>Eukaryota</taxon>
        <taxon>Fungi</taxon>
        <taxon>Dikarya</taxon>
        <taxon>Ascomycota</taxon>
        <taxon>Pezizomycotina</taxon>
        <taxon>Sordariomycetes</taxon>
        <taxon>Hypocreomycetidae</taxon>
        <taxon>Hypocreales</taxon>
        <taxon>Bionectriaceae</taxon>
        <taxon>Emericellopsis</taxon>
    </lineage>
</organism>
<evidence type="ECO:0000256" key="1">
    <source>
        <dbReference type="SAM" id="MobiDB-lite"/>
    </source>
</evidence>
<dbReference type="PANTHER" id="PTHR13452">
    <property type="entry name" value="THUMP DOMAIN CONTAINING PROTEIN 1-RELATED"/>
    <property type="match status" value="1"/>
</dbReference>
<evidence type="ECO:0000313" key="4">
    <source>
        <dbReference type="Proteomes" id="UP000887229"/>
    </source>
</evidence>
<dbReference type="OrthoDB" id="367221at2759"/>
<dbReference type="GO" id="GO:0003723">
    <property type="term" value="F:RNA binding"/>
    <property type="evidence" value="ECO:0007669"/>
    <property type="project" value="InterPro"/>
</dbReference>
<dbReference type="CDD" id="cd11717">
    <property type="entry name" value="THUMP_THUMPD1_like"/>
    <property type="match status" value="1"/>
</dbReference>
<dbReference type="GeneID" id="70290538"/>
<proteinExistence type="predicted"/>
<comment type="caution">
    <text evidence="3">The sequence shown here is derived from an EMBL/GenBank/DDBJ whole genome shotgun (WGS) entry which is preliminary data.</text>
</comment>
<evidence type="ECO:0000259" key="2">
    <source>
        <dbReference type="Pfam" id="PF02926"/>
    </source>
</evidence>
<dbReference type="GO" id="GO:0006400">
    <property type="term" value="P:tRNA modification"/>
    <property type="evidence" value="ECO:0007669"/>
    <property type="project" value="InterPro"/>
</dbReference>
<protein>
    <submittedName>
        <fullName evidence="3">THUMP domain-containing protein</fullName>
    </submittedName>
</protein>
<dbReference type="PANTHER" id="PTHR13452:SF10">
    <property type="entry name" value="THUMP DOMAIN-CONTAINING PROTEIN 1"/>
    <property type="match status" value="1"/>
</dbReference>
<keyword evidence="4" id="KW-1185">Reference proteome</keyword>
<evidence type="ECO:0000313" key="3">
    <source>
        <dbReference type="EMBL" id="KAG9250155.1"/>
    </source>
</evidence>
<feature type="domain" description="THUMP" evidence="2">
    <location>
        <begin position="244"/>
        <end position="303"/>
    </location>
</feature>
<dbReference type="RefSeq" id="XP_046114079.1">
    <property type="nucleotide sequence ID" value="XM_046259635.1"/>
</dbReference>
<name>A0A9P8CKP4_9HYPO</name>
<feature type="region of interest" description="Disordered" evidence="1">
    <location>
        <begin position="204"/>
        <end position="248"/>
    </location>
</feature>
<dbReference type="AlphaFoldDB" id="A0A9P8CKP4"/>
<feature type="region of interest" description="Disordered" evidence="1">
    <location>
        <begin position="1"/>
        <end position="36"/>
    </location>
</feature>
<dbReference type="Gene3D" id="3.30.2300.10">
    <property type="entry name" value="THUMP superfamily"/>
    <property type="match status" value="1"/>
</dbReference>
<accession>A0A9P8CKP4</accession>
<sequence>MGDNKRKQPPAGSNGSAPKKSKGGGGSGKWRTPHQQAKLAKNVAIGKSLTVGDRGVWFTYARNMKYKAQREIVDLCEEYGETMYGIKRQSEPDEDDEDAHQDIEASIEQELSDLKPGKPKTGQTFVVVHVDVECLMFVRMAQPIDPVEFVRKICQDARDCKDVMSRKTKYVNRLTPITDMAKATEKGLVQLARTVMAPHFVLNSGGEDLSEEPSTDADLPAPGGEAANDTAPTTTRAAEPTGEASRPTYAIRPSMRSHLTLNRDIVIKKVAELPDSSHKVKLTEPDKVILIDIYQMFCGMSVVDGVEWESLKRYNVNELYRMGAENKTAVADLKAKEETTAST</sequence>
<dbReference type="EMBL" id="MU251282">
    <property type="protein sequence ID" value="KAG9250155.1"/>
    <property type="molecule type" value="Genomic_DNA"/>
</dbReference>
<gene>
    <name evidence="3" type="ORF">F5Z01DRAFT_423867</name>
</gene>
<dbReference type="InterPro" id="IPR040183">
    <property type="entry name" value="THUMPD1-like"/>
</dbReference>
<dbReference type="SUPFAM" id="SSF143437">
    <property type="entry name" value="THUMP domain-like"/>
    <property type="match status" value="1"/>
</dbReference>
<dbReference type="InterPro" id="IPR004114">
    <property type="entry name" value="THUMP_dom"/>
</dbReference>
<feature type="compositionally biased region" description="Low complexity" evidence="1">
    <location>
        <begin position="230"/>
        <end position="244"/>
    </location>
</feature>
<dbReference type="Pfam" id="PF02926">
    <property type="entry name" value="THUMP"/>
    <property type="match status" value="1"/>
</dbReference>
<reference evidence="3" key="1">
    <citation type="journal article" date="2021" name="IMA Fungus">
        <title>Genomic characterization of three marine fungi, including Emericellopsis atlantica sp. nov. with signatures of a generalist lifestyle and marine biomass degradation.</title>
        <authorList>
            <person name="Hagestad O.C."/>
            <person name="Hou L."/>
            <person name="Andersen J.H."/>
            <person name="Hansen E.H."/>
            <person name="Altermark B."/>
            <person name="Li C."/>
            <person name="Kuhnert E."/>
            <person name="Cox R.J."/>
            <person name="Crous P.W."/>
            <person name="Spatafora J.W."/>
            <person name="Lail K."/>
            <person name="Amirebrahimi M."/>
            <person name="Lipzen A."/>
            <person name="Pangilinan J."/>
            <person name="Andreopoulos W."/>
            <person name="Hayes R.D."/>
            <person name="Ng V."/>
            <person name="Grigoriev I.V."/>
            <person name="Jackson S.A."/>
            <person name="Sutton T.D.S."/>
            <person name="Dobson A.D.W."/>
            <person name="Rama T."/>
        </authorList>
    </citation>
    <scope>NUCLEOTIDE SEQUENCE</scope>
    <source>
        <strain evidence="3">TS7</strain>
    </source>
</reference>